<dbReference type="Gene3D" id="1.25.40.20">
    <property type="entry name" value="Ankyrin repeat-containing domain"/>
    <property type="match status" value="7"/>
</dbReference>
<name>A0ABR3CPI5_9PEZI</name>
<dbReference type="Gene3D" id="1.20.120.1020">
    <property type="entry name" value="Prion-inhibition and propagation, HeLo domain"/>
    <property type="match status" value="1"/>
</dbReference>
<evidence type="ECO:0000313" key="5">
    <source>
        <dbReference type="EMBL" id="KAL0262557.1"/>
    </source>
</evidence>
<protein>
    <recommendedName>
        <fullName evidence="4">GPI inositol-deacylase winged helix domain-containing protein</fullName>
    </recommendedName>
</protein>
<sequence>MDASSLILSLPSSISGAVDFGQRIHYAREFRLESSDAATQLRVLTWHLDEWKRSVGITEDGKLKDEHDEALDYPEVLGLVEDHMRSIQEHRRNLERRLLKLGVEVSSKRKALKTIPGNRLLWKPEDGREKPPLPTPKGISWGFGRDKLVRNELDSMTRAIDDLFKLVPPKASPLEKQAEETMKVEEERRAQKREVFEWLNAPKIDQQYDVHSNARLDGTCGWIFDHVAYRTWISELDDNPSAVESIWQEYTNSSNIGRGTVASQAEVWKIWKQLLSESPGCTVLIDGFDEFDRSYRVQSKFLQKIKQVSAQTTTNILVTSRDEEDIQDALSSNPRGASEVLMLECFVSKELVKKDLDRLASEVIERQLHSKPDQVKIDLASRLAERSDGMFLWITQQSLGQLRPGKPLRQLQQIVDKMPTGLKETYRKKWNEINGYDREDQERTSAILRLVAFALRPLTVAEITEALLVKQYHDNLSLDGWPDEIDDEYIKGEIKGLCGSLIHIRSCSNNDIPKSRTLHLAHASVKEFLLDELRLTTAKEDAEGEKLAEHHTELAKICLRYLTYPETWVPSSTSNQGIPYAFLDYASEFWERHVLLGDETNKDVSRSLDVILHPETPAFRGWRASRIDSNPSLQPSAKEQAKKAQGNPLVWASQSGLKDSVEKLLFQSPELLHQSEHHGETALHVVCRAGSLAMFTLLLEKGADVDVKSTQKQTPLSCAVLSGNEDLVSCLLDAGADINSQDESGRTPICHACMSGSNELALLLLEKGADQTIVDNDRLSPLYGLCKNGDGDPASIMRLLENGADATISLEGAEGATCLHACAEFNRVTIALILLERGAQKCLHTRFNGQTPLHIAASKGHRELMQILIDHQADVNQKDPRNRTPLHTAARHGHLTAVALLLDNEAEIEVTGDDGETPLHWAAVHGHLDVTELLLDRGANRKALNKYGWSILHYAAIGGLLGIVTRLIDSGIDPDLENDEGFTPLHFASVNGHVDVVKIFLQHSRKDAAFLEKRDDLGRTALYAAALSGQVNVVAYLLDQGAGVKSNSIRTWEPLHAAAFNNHPKVARLLIDRGADLEVSTNLDLRPLQIAAAKGHLDMVQLLLERGARVSARNRLGLTPLTYAADEQHEDVVRMLLKHEADPTLLNSEGKSAVHYAASRDSTGVLRLLLDAVSDFDSLMDNSWSPLNCAAWGGNTEILRIFLEKRPAEYFKPDFERRTALHMAARGGKLAAFEMLLASGFEPSARDARGRNILHYASMNSSAALIEKILQLPCSADLLKQESYFTPLHWAARGGDAHVVAALIAAGVQETSVKTNYPKRGTKWTPWALAKFFNNEMLLSETKSPFTLRDNSPGIGTSKERCGFICDSCEREDEGLFSRLAKVLCSLGDIHPHPSILGPDPLVCSSIAGSIDAATVTAIVTGTIDAPEPTDSVVAVSAAAAIIDASLVALITDLPSSIPPSLYSQISAAVPMDPDSVAVLQSAIAGLPSGASPGQLASLASELLPAAATAGAKAKRGSTTYDPEASSKKCPGGKGWGCCPLPTGTAFGTKSGTDAEFLGNTAYSSRNSSKYTLAFSNKNGATQQTGYRGVYTLSP</sequence>
<feature type="repeat" description="ANK" evidence="3">
    <location>
        <begin position="1149"/>
        <end position="1181"/>
    </location>
</feature>
<evidence type="ECO:0000313" key="6">
    <source>
        <dbReference type="Proteomes" id="UP001430584"/>
    </source>
</evidence>
<dbReference type="Proteomes" id="UP001430584">
    <property type="component" value="Unassembled WGS sequence"/>
</dbReference>
<dbReference type="Pfam" id="PF12796">
    <property type="entry name" value="Ank_2"/>
    <property type="match status" value="4"/>
</dbReference>
<feature type="repeat" description="ANK" evidence="3">
    <location>
        <begin position="914"/>
        <end position="946"/>
    </location>
</feature>
<reference evidence="5 6" key="1">
    <citation type="submission" date="2024-02" db="EMBL/GenBank/DDBJ databases">
        <title>De novo assembly and annotation of 12 fungi associated with fruit tree decline syndrome in Ontario, Canada.</title>
        <authorList>
            <person name="Sulman M."/>
            <person name="Ellouze W."/>
            <person name="Ilyukhin E."/>
        </authorList>
    </citation>
    <scope>NUCLEOTIDE SEQUENCE [LARGE SCALE GENOMIC DNA]</scope>
    <source>
        <strain evidence="5 6">FDS-637</strain>
    </source>
</reference>
<feature type="repeat" description="ANK" evidence="3">
    <location>
        <begin position="678"/>
        <end position="710"/>
    </location>
</feature>
<organism evidence="5 6">
    <name type="scientific">Diplodia seriata</name>
    <dbReference type="NCBI Taxonomy" id="420778"/>
    <lineage>
        <taxon>Eukaryota</taxon>
        <taxon>Fungi</taxon>
        <taxon>Dikarya</taxon>
        <taxon>Ascomycota</taxon>
        <taxon>Pezizomycotina</taxon>
        <taxon>Dothideomycetes</taxon>
        <taxon>Dothideomycetes incertae sedis</taxon>
        <taxon>Botryosphaeriales</taxon>
        <taxon>Botryosphaeriaceae</taxon>
        <taxon>Diplodia</taxon>
    </lineage>
</organism>
<feature type="repeat" description="ANK" evidence="3">
    <location>
        <begin position="1017"/>
        <end position="1049"/>
    </location>
</feature>
<evidence type="ECO:0000256" key="1">
    <source>
        <dbReference type="ARBA" id="ARBA00022737"/>
    </source>
</evidence>
<dbReference type="Pfam" id="PF13637">
    <property type="entry name" value="Ank_4"/>
    <property type="match status" value="1"/>
</dbReference>
<feature type="repeat" description="ANK" evidence="3">
    <location>
        <begin position="881"/>
        <end position="913"/>
    </location>
</feature>
<dbReference type="PROSITE" id="PS50297">
    <property type="entry name" value="ANK_REP_REGION"/>
    <property type="match status" value="15"/>
</dbReference>
<feature type="repeat" description="ANK" evidence="3">
    <location>
        <begin position="947"/>
        <end position="979"/>
    </location>
</feature>
<dbReference type="SMART" id="SM00248">
    <property type="entry name" value="ANK"/>
    <property type="match status" value="19"/>
</dbReference>
<dbReference type="RefSeq" id="XP_066635586.1">
    <property type="nucleotide sequence ID" value="XM_066773019.1"/>
</dbReference>
<feature type="repeat" description="ANK" evidence="3">
    <location>
        <begin position="1216"/>
        <end position="1248"/>
    </location>
</feature>
<dbReference type="InterPro" id="IPR036770">
    <property type="entry name" value="Ankyrin_rpt-contain_sf"/>
</dbReference>
<feature type="repeat" description="ANK" evidence="3">
    <location>
        <begin position="1283"/>
        <end position="1315"/>
    </location>
</feature>
<proteinExistence type="predicted"/>
<dbReference type="Pfam" id="PF22939">
    <property type="entry name" value="WHD_GPIID"/>
    <property type="match status" value="1"/>
</dbReference>
<feature type="repeat" description="ANK" evidence="3">
    <location>
        <begin position="744"/>
        <end position="776"/>
    </location>
</feature>
<dbReference type="InterPro" id="IPR038305">
    <property type="entry name" value="HeLo_sf"/>
</dbReference>
<dbReference type="EMBL" id="JAJVCZ030000002">
    <property type="protein sequence ID" value="KAL0262557.1"/>
    <property type="molecule type" value="Genomic_DNA"/>
</dbReference>
<gene>
    <name evidence="5" type="ORF">SLS55_001525</name>
</gene>
<feature type="repeat" description="ANK" evidence="3">
    <location>
        <begin position="1083"/>
        <end position="1115"/>
    </location>
</feature>
<dbReference type="InterPro" id="IPR054471">
    <property type="entry name" value="GPIID_WHD"/>
</dbReference>
<dbReference type="PROSITE" id="PS50088">
    <property type="entry name" value="ANK_REPEAT"/>
    <property type="match status" value="15"/>
</dbReference>
<dbReference type="PRINTS" id="PR01415">
    <property type="entry name" value="ANKYRIN"/>
</dbReference>
<keyword evidence="2 3" id="KW-0040">ANK repeat</keyword>
<dbReference type="PANTHER" id="PTHR24141:SF1">
    <property type="entry name" value="2-5A-DEPENDENT RIBONUCLEASE"/>
    <property type="match status" value="1"/>
</dbReference>
<dbReference type="Pfam" id="PF00023">
    <property type="entry name" value="Ank"/>
    <property type="match status" value="4"/>
</dbReference>
<feature type="repeat" description="ANK" evidence="3">
    <location>
        <begin position="711"/>
        <end position="743"/>
    </location>
</feature>
<accession>A0ABR3CPI5</accession>
<evidence type="ECO:0000256" key="3">
    <source>
        <dbReference type="PROSITE-ProRule" id="PRU00023"/>
    </source>
</evidence>
<keyword evidence="6" id="KW-1185">Reference proteome</keyword>
<dbReference type="GeneID" id="92005610"/>
<evidence type="ECO:0000256" key="2">
    <source>
        <dbReference type="ARBA" id="ARBA00023043"/>
    </source>
</evidence>
<dbReference type="PANTHER" id="PTHR24141">
    <property type="entry name" value="2-5A-DEPENDENT RIBONUCLEASE"/>
    <property type="match status" value="1"/>
</dbReference>
<feature type="repeat" description="ANK" evidence="3">
    <location>
        <begin position="1050"/>
        <end position="1082"/>
    </location>
</feature>
<feature type="repeat" description="ANK" evidence="3">
    <location>
        <begin position="848"/>
        <end position="880"/>
    </location>
</feature>
<feature type="repeat" description="ANK" evidence="3">
    <location>
        <begin position="1116"/>
        <end position="1148"/>
    </location>
</feature>
<feature type="domain" description="GPI inositol-deacylase winged helix" evidence="4">
    <location>
        <begin position="443"/>
        <end position="532"/>
    </location>
</feature>
<dbReference type="InterPro" id="IPR002110">
    <property type="entry name" value="Ankyrin_rpt"/>
</dbReference>
<evidence type="ECO:0000259" key="4">
    <source>
        <dbReference type="Pfam" id="PF22939"/>
    </source>
</evidence>
<dbReference type="SUPFAM" id="SSF48403">
    <property type="entry name" value="Ankyrin repeat"/>
    <property type="match status" value="2"/>
</dbReference>
<comment type="caution">
    <text evidence="5">The sequence shown here is derived from an EMBL/GenBank/DDBJ whole genome shotgun (WGS) entry which is preliminary data.</text>
</comment>
<keyword evidence="1" id="KW-0677">Repeat</keyword>
<feature type="repeat" description="ANK" evidence="3">
    <location>
        <begin position="980"/>
        <end position="1004"/>
    </location>
</feature>